<dbReference type="PRINTS" id="PR00826">
    <property type="entry name" value="FANCONIAGENE"/>
</dbReference>
<dbReference type="GO" id="GO:0036297">
    <property type="term" value="P:interstrand cross-link repair"/>
    <property type="evidence" value="ECO:0007669"/>
    <property type="project" value="InterPro"/>
</dbReference>
<feature type="domain" description="Fanconi anaemia group A protein arcN subdomain" evidence="4">
    <location>
        <begin position="609"/>
        <end position="838"/>
    </location>
</feature>
<name>W5M4W7_LEPOC</name>
<organism evidence="5 6">
    <name type="scientific">Lepisosteus oculatus</name>
    <name type="common">Spotted gar</name>
    <dbReference type="NCBI Taxonomy" id="7918"/>
    <lineage>
        <taxon>Eukaryota</taxon>
        <taxon>Metazoa</taxon>
        <taxon>Chordata</taxon>
        <taxon>Craniata</taxon>
        <taxon>Vertebrata</taxon>
        <taxon>Euteleostomi</taxon>
        <taxon>Actinopterygii</taxon>
        <taxon>Neopterygii</taxon>
        <taxon>Holostei</taxon>
        <taxon>Semionotiformes</taxon>
        <taxon>Lepisosteidae</taxon>
        <taxon>Lepisosteus</taxon>
    </lineage>
</organism>
<dbReference type="InterPro" id="IPR055387">
    <property type="entry name" value="FANCA_arcN"/>
</dbReference>
<dbReference type="EMBL" id="AHAT01010593">
    <property type="status" value="NOT_ANNOTATED_CDS"/>
    <property type="molecule type" value="Genomic_DNA"/>
</dbReference>
<dbReference type="HOGENOM" id="CLU_005268_0_0_1"/>
<feature type="domain" description="Fanconi anaemia group A protein helical" evidence="3">
    <location>
        <begin position="505"/>
        <end position="586"/>
    </location>
</feature>
<dbReference type="Bgee" id="ENSLOCG00000002909">
    <property type="expression patterns" value="Expressed in ovary and 11 other cell types or tissues"/>
</dbReference>
<evidence type="ECO:0000313" key="6">
    <source>
        <dbReference type="Proteomes" id="UP000018468"/>
    </source>
</evidence>
<dbReference type="EMBL" id="AHAT01010596">
    <property type="status" value="NOT_ANNOTATED_CDS"/>
    <property type="molecule type" value="Genomic_DNA"/>
</dbReference>
<reference evidence="5" key="3">
    <citation type="submission" date="2025-09" db="UniProtKB">
        <authorList>
            <consortium name="Ensembl"/>
        </authorList>
    </citation>
    <scope>IDENTIFICATION</scope>
</reference>
<dbReference type="Proteomes" id="UP000018468">
    <property type="component" value="Linkage group LG23"/>
</dbReference>
<keyword evidence="6" id="KW-1185">Reference proteome</keyword>
<dbReference type="GeneTree" id="ENSGT00390000007852"/>
<evidence type="ECO:0000259" key="3">
    <source>
        <dbReference type="Pfam" id="PF24781"/>
    </source>
</evidence>
<dbReference type="InterPro" id="IPR055277">
    <property type="entry name" value="Fanconi_A_C"/>
</dbReference>
<dbReference type="InterPro" id="IPR055386">
    <property type="entry name" value="FANCA_helical"/>
</dbReference>
<dbReference type="InParanoid" id="W5M4W7"/>
<feature type="domain" description="Fanconi anaemia group A protein N-terminal" evidence="2">
    <location>
        <begin position="412"/>
        <end position="485"/>
    </location>
</feature>
<dbReference type="Pfam" id="PF15865">
    <property type="entry name" value="Fanconi_A_N"/>
    <property type="match status" value="2"/>
</dbReference>
<dbReference type="STRING" id="7918.ENSLOCP00000003425"/>
<reference evidence="6" key="1">
    <citation type="submission" date="2011-12" db="EMBL/GenBank/DDBJ databases">
        <title>The Draft Genome of Lepisosteus oculatus.</title>
        <authorList>
            <consortium name="The Broad Institute Genome Assembly &amp; Analysis Group"/>
            <consortium name="Computational R&amp;D Group"/>
            <consortium name="and Sequencing Platform"/>
            <person name="Di Palma F."/>
            <person name="Alfoldi J."/>
            <person name="Johnson J."/>
            <person name="Berlin A."/>
            <person name="Gnerre S."/>
            <person name="Jaffe D."/>
            <person name="MacCallum I."/>
            <person name="Young S."/>
            <person name="Walker B.J."/>
            <person name="Lander E.S."/>
            <person name="Lindblad-Toh K."/>
        </authorList>
    </citation>
    <scope>NUCLEOTIDE SEQUENCE [LARGE SCALE GENOMIC DNA]</scope>
</reference>
<dbReference type="PANTHER" id="PTHR12047:SF2">
    <property type="entry name" value="FANCONI ANEMIA GROUP A PROTEIN"/>
    <property type="match status" value="1"/>
</dbReference>
<feature type="domain" description="Fanconi anaemia group A protein C-terminal" evidence="1">
    <location>
        <begin position="1181"/>
        <end position="1383"/>
    </location>
</feature>
<proteinExistence type="predicted"/>
<sequence length="1407" mass="157403">LESHVSKKRPKYESEEELQEAAVQLLTRHQNLKDLLLEVSPRPCEKIMGREKQENGDLEQSTLLRAGGSVLVCVLQGQAARLGVPLGLLSARTVAERLGELPGQAAGSAKRVLLDTAKREEMGHLLQSVKELLCLGAFSCQLFCQELWKAEKPPILEVVWHLHKGNVITLEEIVESHPSIEVAVEWLFADLCALCGQPGETEVRQQIFSDLIQVFIHFHFTYKMPLLYFFIELFKKIYVHNLFVFLFVHHSLTLDVRNTDETLNHRAQAEIPLKTLHSHHTSVGTPTLNVSQSFLQGKLDLPAESSSSPVSDALGMQWQWSFAKTCPLLTSLYRKLFVLFSEEELVHHLRQVLETHEVNWQHVLSSVSTLLVCHTQAQHRLKGESPGPLSPGRQGLLLYGQVEVLLVIPEAQMYRGTVFNMDNMHNGVTNHSLTQLFKNLSSFCISCEWLYDHVLHPPYVPTKYRSFLQEYVSLAKTRLADLKVSFEEMGLYEVVSGSGAPEQPQCQAQQDVEKAISLFEKIGRIPANVMEASIFRRPYYMSKFLPVLLTPRLLPGKPDARMAFIESLRKADKIPGNMHAAYLQACQKEKQRQPEGGEGSVEVSLPRGPLEQLQAELRDLTAVLSEKGVADDISSRLSLISETLKTLFNKTNDLPSEAPLKINLTSPSAESLETKVTDIILKNFCQNLMNVSKINPPNRQGDWASLFVKMLHGHRQLLQNLLNRLWYLICRQGSSLSSGHILGLSVFVVHLHESRTLAPLDTSVLGSCPESFAEALGSLLACNTEETMTFCLRFCVSAVSYGLCKFSASSIENIQGYIPKAFFKKLLYLIPRLAPEVRAGAEEEAQGNVWRLRANPCTKWRSSALALWRHPSFQTLHRLPQFQLTFQDWLGAELGVQRSADGIASKSGCKGIGWAFPSNYKSSTVSIVPISGSLLNAFCLLVGNLFYFQSTCSDYSFPEGSELRRYSDTCYPDILSRLQEMVYDLEMVHARRLSAGDCQDGGHFLFGAISERCAAIPRSDHLADQLAHQQVLHAFTSILTTLPPSVLVRARRRGPRTALNCETFFDFVNEKQRNSCTGRCVLPYELTAHFFRGVLSASLDCAVPGAAVCEVLTQCALQCPLIIISAGLWWARLQPVLWSQWRRLSADPLPEELQRMADCHSWARSVLCGRVTTPASDSALILAASLHWALQRNPAGRGLGATLTELEEHGPQLLVFLLFFSLMDLITAEIHPKGPTDSQQAQERCADILKSLEDCGHWLVLFRGPSADQGPYQIVYKMMSEMHVKLLPLAFYSLVLSLENSQLGCLVRAQDFLRTALEMYSRLVGLFVDGTAGEQRIPEQQVDSVKILTEAQRFLLRTISVCPQSSFLYRKRLEDACGDLDPEVAAALSARLKPPRADLLCEVPDFL</sequence>
<dbReference type="EMBL" id="AHAT01010598">
    <property type="status" value="NOT_ANNOTATED_CDS"/>
    <property type="molecule type" value="Genomic_DNA"/>
</dbReference>
<evidence type="ECO:0000259" key="4">
    <source>
        <dbReference type="Pfam" id="PF24783"/>
    </source>
</evidence>
<dbReference type="InterPro" id="IPR003516">
    <property type="entry name" value="FANCA"/>
</dbReference>
<dbReference type="EMBL" id="AHAT01010600">
    <property type="status" value="NOT_ANNOTATED_CDS"/>
    <property type="molecule type" value="Genomic_DNA"/>
</dbReference>
<protein>
    <submittedName>
        <fullName evidence="5">FA complementation group A</fullName>
    </submittedName>
</protein>
<evidence type="ECO:0000259" key="2">
    <source>
        <dbReference type="Pfam" id="PF15865"/>
    </source>
</evidence>
<dbReference type="EMBL" id="AHAT01010597">
    <property type="status" value="NOT_ANNOTATED_CDS"/>
    <property type="molecule type" value="Genomic_DNA"/>
</dbReference>
<dbReference type="EMBL" id="AHAT01010594">
    <property type="status" value="NOT_ANNOTATED_CDS"/>
    <property type="molecule type" value="Genomic_DNA"/>
</dbReference>
<dbReference type="GO" id="GO:0043240">
    <property type="term" value="C:Fanconi anaemia nuclear complex"/>
    <property type="evidence" value="ECO:0000318"/>
    <property type="project" value="GO_Central"/>
</dbReference>
<dbReference type="Pfam" id="PF24781">
    <property type="entry name" value="FANCA_helical"/>
    <property type="match status" value="1"/>
</dbReference>
<reference evidence="5" key="2">
    <citation type="submission" date="2025-08" db="UniProtKB">
        <authorList>
            <consortium name="Ensembl"/>
        </authorList>
    </citation>
    <scope>IDENTIFICATION</scope>
</reference>
<dbReference type="EMBL" id="AHAT01010599">
    <property type="status" value="NOT_ANNOTATED_CDS"/>
    <property type="molecule type" value="Genomic_DNA"/>
</dbReference>
<feature type="domain" description="Fanconi anaemia group A protein N-terminal" evidence="2">
    <location>
        <begin position="148"/>
        <end position="382"/>
    </location>
</feature>
<dbReference type="Pfam" id="PF03511">
    <property type="entry name" value="FANCA_CTD"/>
    <property type="match status" value="1"/>
</dbReference>
<evidence type="ECO:0000259" key="1">
    <source>
        <dbReference type="Pfam" id="PF03511"/>
    </source>
</evidence>
<dbReference type="InterPro" id="IPR031729">
    <property type="entry name" value="Fanconi_A_N"/>
</dbReference>
<dbReference type="Ensembl" id="ENSLOCT00000003432.1">
    <property type="protein sequence ID" value="ENSLOCP00000003425.1"/>
    <property type="gene ID" value="ENSLOCG00000002909.1"/>
</dbReference>
<dbReference type="eggNOG" id="ENOG502QT8N">
    <property type="taxonomic scope" value="Eukaryota"/>
</dbReference>
<accession>W5M4W7</accession>
<dbReference type="EMBL" id="AHAT01010595">
    <property type="status" value="NOT_ANNOTATED_CDS"/>
    <property type="molecule type" value="Genomic_DNA"/>
</dbReference>
<dbReference type="OMA" id="AIPHCPA"/>
<dbReference type="Pfam" id="PF24783">
    <property type="entry name" value="FANCA_arcN"/>
    <property type="match status" value="1"/>
</dbReference>
<evidence type="ECO:0000313" key="5">
    <source>
        <dbReference type="Ensembl" id="ENSLOCP00000003425.1"/>
    </source>
</evidence>
<dbReference type="PANTHER" id="PTHR12047">
    <property type="entry name" value="FANCONI ANEMIA GROUP A PROTEIN"/>
    <property type="match status" value="1"/>
</dbReference>